<dbReference type="Gene3D" id="1.20.1280.50">
    <property type="match status" value="1"/>
</dbReference>
<dbReference type="SMART" id="SM00579">
    <property type="entry name" value="FBD"/>
    <property type="match status" value="1"/>
</dbReference>
<reference evidence="2 3" key="1">
    <citation type="submission" date="2018-06" db="EMBL/GenBank/DDBJ databases">
        <title>WGS assembly of Brassica rapa FPsc.</title>
        <authorList>
            <person name="Bowman J."/>
            <person name="Kohchi T."/>
            <person name="Yamato K."/>
            <person name="Jenkins J."/>
            <person name="Shu S."/>
            <person name="Ishizaki K."/>
            <person name="Yamaoka S."/>
            <person name="Nishihama R."/>
            <person name="Nakamura Y."/>
            <person name="Berger F."/>
            <person name="Adam C."/>
            <person name="Aki S."/>
            <person name="Althoff F."/>
            <person name="Araki T."/>
            <person name="Arteaga-Vazquez M."/>
            <person name="Balasubrmanian S."/>
            <person name="Bauer D."/>
            <person name="Boehm C."/>
            <person name="Briginshaw L."/>
            <person name="Caballero-Perez J."/>
            <person name="Catarino B."/>
            <person name="Chen F."/>
            <person name="Chiyoda S."/>
            <person name="Chovatia M."/>
            <person name="Davies K."/>
            <person name="Delmans M."/>
            <person name="Demura T."/>
            <person name="Dierschke T."/>
            <person name="Dolan L."/>
            <person name="Dorantes-Acosta A."/>
            <person name="Eklund D."/>
            <person name="Florent S."/>
            <person name="Flores-Sandoval E."/>
            <person name="Fujiyama A."/>
            <person name="Fukuzawa H."/>
            <person name="Galik B."/>
            <person name="Grimanelli D."/>
            <person name="Grimwood J."/>
            <person name="Grossniklaus U."/>
            <person name="Hamada T."/>
            <person name="Haseloff J."/>
            <person name="Hetherington A."/>
            <person name="Higo A."/>
            <person name="Hirakawa Y."/>
            <person name="Hundley H."/>
            <person name="Ikeda Y."/>
            <person name="Inoue K."/>
            <person name="Inoue S."/>
            <person name="Ishida S."/>
            <person name="Jia Q."/>
            <person name="Kakita M."/>
            <person name="Kanazawa T."/>
            <person name="Kawai Y."/>
            <person name="Kawashima T."/>
            <person name="Kennedy M."/>
            <person name="Kinose K."/>
            <person name="Kinoshita T."/>
            <person name="Kohara Y."/>
            <person name="Koide E."/>
            <person name="Komatsu K."/>
            <person name="Kopischke S."/>
            <person name="Kubo M."/>
            <person name="Kyozuka J."/>
            <person name="Lagercrantz U."/>
            <person name="Lin S."/>
            <person name="Lindquist E."/>
            <person name="Lipzen A."/>
            <person name="Lu C."/>
            <person name="Luna E."/>
            <person name="Martienssen R."/>
            <person name="Minamino N."/>
            <person name="Mizutani M."/>
            <person name="Mizutani M."/>
            <person name="Mochizuki N."/>
            <person name="Monte I."/>
            <person name="Mosher R."/>
            <person name="Nagasaki H."/>
            <person name="Nakagami H."/>
            <person name="Naramoto S."/>
            <person name="Nishitani K."/>
            <person name="Ohtani M."/>
            <person name="Okamoto T."/>
            <person name="Okumura M."/>
            <person name="Phillips J."/>
            <person name="Pollak B."/>
            <person name="Reinders A."/>
            <person name="Roevekamp M."/>
            <person name="Sano R."/>
            <person name="Sawa S."/>
            <person name="Schmid M."/>
            <person name="Shirakawa M."/>
            <person name="Solano R."/>
            <person name="Spunde A."/>
            <person name="Suetsugu N."/>
            <person name="Sugano S."/>
            <person name="Sugiyama A."/>
            <person name="Sun R."/>
            <person name="Suzuki Y."/>
            <person name="Takenaka M."/>
            <person name="Takezawa D."/>
            <person name="Tomogane H."/>
            <person name="Tsuzuki M."/>
            <person name="Ueda T."/>
            <person name="Umeda M."/>
            <person name="Ward J."/>
            <person name="Watanabe Y."/>
            <person name="Yazaki K."/>
            <person name="Yokoyama R."/>
            <person name="Yoshitake Y."/>
            <person name="Yotsui I."/>
            <person name="Zachgo S."/>
            <person name="Schmutz J."/>
        </authorList>
    </citation>
    <scope>NUCLEOTIDE SEQUENCE [LARGE SCALE GENOMIC DNA]</scope>
    <source>
        <strain evidence="3">cv. B-3</strain>
    </source>
</reference>
<evidence type="ECO:0000313" key="3">
    <source>
        <dbReference type="Proteomes" id="UP000264353"/>
    </source>
</evidence>
<dbReference type="InterPro" id="IPR006566">
    <property type="entry name" value="FBD"/>
</dbReference>
<sequence>MDRISFLPDDFLLQILSLLPTKDVLTTSVLSKRWQYLWKLVHKLEYTYCDRNADHGRFVSFVDRSLLLSTAPVLESLQFNIRRKCSDIDIGFWIRTAVKRGLRELSFDYWPHNTINEPSKLPQSLFTCGTLVVLKLTDVSLVDVTFPVCFQLLKTLQLSCVIYLDDETPQKLLSSCKILQELDVNRVKNDNVTVFSIKVPSLQKLIFDGKWGTHDGISEFVMNAPSLKFLEINDCSNECMVEKMPELVAANLEAIYWNTDNILSSFTSVKRLSLCLGEQSPFPTGEILHQLVDLEFCTCETEWDLLMYFLKHSPKLRALRLNDVKKLNLYNFRSGGIFGARIDHWDEPSSIPESLMFSLETFEWTTYRGWQVEKELATFILKHSRRLKTATISPKPTSLENKHRMLTELALLSRGSTTCQLVFG</sequence>
<dbReference type="Gene3D" id="3.80.10.10">
    <property type="entry name" value="Ribonuclease Inhibitor"/>
    <property type="match status" value="1"/>
</dbReference>
<dbReference type="PANTHER" id="PTHR31900">
    <property type="entry name" value="F-BOX/RNI SUPERFAMILY PROTEIN-RELATED"/>
    <property type="match status" value="1"/>
</dbReference>
<dbReference type="InterPro" id="IPR001810">
    <property type="entry name" value="F-box_dom"/>
</dbReference>
<dbReference type="InterPro" id="IPR036047">
    <property type="entry name" value="F-box-like_dom_sf"/>
</dbReference>
<protein>
    <recommendedName>
        <fullName evidence="1">F-box domain-containing protein</fullName>
    </recommendedName>
</protein>
<name>A0A398AFS9_BRACM</name>
<organism evidence="2 3">
    <name type="scientific">Brassica campestris</name>
    <name type="common">Field mustard</name>
    <dbReference type="NCBI Taxonomy" id="3711"/>
    <lineage>
        <taxon>Eukaryota</taxon>
        <taxon>Viridiplantae</taxon>
        <taxon>Streptophyta</taxon>
        <taxon>Embryophyta</taxon>
        <taxon>Tracheophyta</taxon>
        <taxon>Spermatophyta</taxon>
        <taxon>Magnoliopsida</taxon>
        <taxon>eudicotyledons</taxon>
        <taxon>Gunneridae</taxon>
        <taxon>Pentapetalae</taxon>
        <taxon>rosids</taxon>
        <taxon>malvids</taxon>
        <taxon>Brassicales</taxon>
        <taxon>Brassicaceae</taxon>
        <taxon>Brassiceae</taxon>
        <taxon>Brassica</taxon>
    </lineage>
</organism>
<dbReference type="PROSITE" id="PS50181">
    <property type="entry name" value="FBOX"/>
    <property type="match status" value="1"/>
</dbReference>
<evidence type="ECO:0000313" key="2">
    <source>
        <dbReference type="EMBL" id="RID74166.1"/>
    </source>
</evidence>
<dbReference type="Proteomes" id="UP000264353">
    <property type="component" value="Chromosome A2"/>
</dbReference>
<dbReference type="SUPFAM" id="SSF81383">
    <property type="entry name" value="F-box domain"/>
    <property type="match status" value="1"/>
</dbReference>
<proteinExistence type="predicted"/>
<dbReference type="Pfam" id="PF24758">
    <property type="entry name" value="LRR_At5g56370"/>
    <property type="match status" value="1"/>
</dbReference>
<dbReference type="SMART" id="SM00256">
    <property type="entry name" value="FBOX"/>
    <property type="match status" value="1"/>
</dbReference>
<gene>
    <name evidence="2" type="ORF">BRARA_B01278</name>
</gene>
<dbReference type="CDD" id="cd22160">
    <property type="entry name" value="F-box_AtFBL13-like"/>
    <property type="match status" value="1"/>
</dbReference>
<dbReference type="InterPro" id="IPR032675">
    <property type="entry name" value="LRR_dom_sf"/>
</dbReference>
<dbReference type="AlphaFoldDB" id="A0A398AFS9"/>
<accession>A0A398AFS9</accession>
<feature type="domain" description="F-box" evidence="1">
    <location>
        <begin position="1"/>
        <end position="51"/>
    </location>
</feature>
<dbReference type="InterPro" id="IPR053781">
    <property type="entry name" value="F-box_AtFBL13-like"/>
</dbReference>
<dbReference type="PANTHER" id="PTHR31900:SF34">
    <property type="entry name" value="EMB|CAB62440.1-RELATED"/>
    <property type="match status" value="1"/>
</dbReference>
<dbReference type="Pfam" id="PF00646">
    <property type="entry name" value="F-box"/>
    <property type="match status" value="1"/>
</dbReference>
<dbReference type="InterPro" id="IPR050232">
    <property type="entry name" value="FBL13/AtMIF1-like"/>
</dbReference>
<evidence type="ECO:0000259" key="1">
    <source>
        <dbReference type="PROSITE" id="PS50181"/>
    </source>
</evidence>
<dbReference type="SUPFAM" id="SSF52047">
    <property type="entry name" value="RNI-like"/>
    <property type="match status" value="1"/>
</dbReference>
<dbReference type="Pfam" id="PF08387">
    <property type="entry name" value="FBD"/>
    <property type="match status" value="1"/>
</dbReference>
<dbReference type="EMBL" id="CM010629">
    <property type="protein sequence ID" value="RID74166.1"/>
    <property type="molecule type" value="Genomic_DNA"/>
</dbReference>
<dbReference type="InterPro" id="IPR055411">
    <property type="entry name" value="LRR_FXL15/At3g58940/PEG3-like"/>
</dbReference>